<dbReference type="Proteomes" id="UP000285478">
    <property type="component" value="Chromosome"/>
</dbReference>
<dbReference type="InterPro" id="IPR050093">
    <property type="entry name" value="ABC_SmlMolc_Importer"/>
</dbReference>
<dbReference type="PROSITE" id="PS00211">
    <property type="entry name" value="ABC_TRANSPORTER_1"/>
    <property type="match status" value="1"/>
</dbReference>
<dbReference type="RefSeq" id="WP_128385247.1">
    <property type="nucleotide sequence ID" value="NZ_CP035033.1"/>
</dbReference>
<keyword evidence="3 5" id="KW-0067">ATP-binding</keyword>
<dbReference type="SUPFAM" id="SSF52540">
    <property type="entry name" value="P-loop containing nucleoside triphosphate hydrolases"/>
    <property type="match status" value="1"/>
</dbReference>
<organism evidence="5 6">
    <name type="scientific">Hydrogenovibrio thermophilus</name>
    <dbReference type="NCBI Taxonomy" id="265883"/>
    <lineage>
        <taxon>Bacteria</taxon>
        <taxon>Pseudomonadati</taxon>
        <taxon>Pseudomonadota</taxon>
        <taxon>Gammaproteobacteria</taxon>
        <taxon>Thiotrichales</taxon>
        <taxon>Piscirickettsiaceae</taxon>
        <taxon>Hydrogenovibrio</taxon>
    </lineage>
</organism>
<keyword evidence="1" id="KW-0813">Transport</keyword>
<evidence type="ECO:0000256" key="1">
    <source>
        <dbReference type="ARBA" id="ARBA00022448"/>
    </source>
</evidence>
<accession>A0A410H4U5</accession>
<evidence type="ECO:0000256" key="2">
    <source>
        <dbReference type="ARBA" id="ARBA00022741"/>
    </source>
</evidence>
<evidence type="ECO:0000259" key="4">
    <source>
        <dbReference type="PROSITE" id="PS50893"/>
    </source>
</evidence>
<dbReference type="PANTHER" id="PTHR42781:SF8">
    <property type="entry name" value="BICARBONATE TRANSPORT ATP-BINDING PROTEIN CMPC"/>
    <property type="match status" value="1"/>
</dbReference>
<keyword evidence="6" id="KW-1185">Reference proteome</keyword>
<dbReference type="SMART" id="SM00382">
    <property type="entry name" value="AAA"/>
    <property type="match status" value="1"/>
</dbReference>
<sequence length="262" mass="29508">MIEVRNAFKHYGEQVILEKLNITIQSGEFITMVGPSGCGKSTFLKMILGTEKPSKGEVILNGNPIPNEPSSDVGVVFQQYSVFSHLTVLDNLLIVGRFKRNKTLGFFSRQSKRAFTEKASLLLQKVGLKQVLNKYPHELSGGMRQRLAIAQALLGEPKILLLDEPFGALDPGTRNDMHKLVLELWRELGITVLMVTHDLKEGFYLGTRLWVFDKANHHNIDKHQGSTITYDLPIGNASPELYQELDDKIQPVETLTRLENVR</sequence>
<evidence type="ECO:0000313" key="6">
    <source>
        <dbReference type="Proteomes" id="UP000285478"/>
    </source>
</evidence>
<protein>
    <submittedName>
        <fullName evidence="5">ABC transporter ATP-binding protein</fullName>
    </submittedName>
</protein>
<dbReference type="InterPro" id="IPR017871">
    <property type="entry name" value="ABC_transporter-like_CS"/>
</dbReference>
<dbReference type="Gene3D" id="3.40.50.300">
    <property type="entry name" value="P-loop containing nucleotide triphosphate hydrolases"/>
    <property type="match status" value="1"/>
</dbReference>
<name>A0A410H4U5_9GAMM</name>
<feature type="domain" description="ABC transporter" evidence="4">
    <location>
        <begin position="2"/>
        <end position="239"/>
    </location>
</feature>
<evidence type="ECO:0000313" key="5">
    <source>
        <dbReference type="EMBL" id="QAB15916.1"/>
    </source>
</evidence>
<dbReference type="PANTHER" id="PTHR42781">
    <property type="entry name" value="SPERMIDINE/PUTRESCINE IMPORT ATP-BINDING PROTEIN POTA"/>
    <property type="match status" value="1"/>
</dbReference>
<dbReference type="GO" id="GO:0016887">
    <property type="term" value="F:ATP hydrolysis activity"/>
    <property type="evidence" value="ECO:0007669"/>
    <property type="project" value="InterPro"/>
</dbReference>
<dbReference type="Pfam" id="PF00005">
    <property type="entry name" value="ABC_tran"/>
    <property type="match status" value="1"/>
</dbReference>
<proteinExistence type="predicted"/>
<gene>
    <name evidence="5" type="ORF">EPV75_09665</name>
</gene>
<dbReference type="EMBL" id="CP035033">
    <property type="protein sequence ID" value="QAB15916.1"/>
    <property type="molecule type" value="Genomic_DNA"/>
</dbReference>
<evidence type="ECO:0000256" key="3">
    <source>
        <dbReference type="ARBA" id="ARBA00022840"/>
    </source>
</evidence>
<dbReference type="InterPro" id="IPR003439">
    <property type="entry name" value="ABC_transporter-like_ATP-bd"/>
</dbReference>
<dbReference type="AlphaFoldDB" id="A0A410H4U5"/>
<keyword evidence="2" id="KW-0547">Nucleotide-binding</keyword>
<reference evidence="5 6" key="1">
    <citation type="journal article" date="2018" name="Environ. Microbiol.">
        <title>Genomes of ubiquitous marine and hypersaline Hydrogenovibrio, Thiomicrorhabdus and Thiomicrospira spp. encode a diversity of mechanisms to sustain chemolithoautotrophy in heterogeneous environments.</title>
        <authorList>
            <person name="Scott K.M."/>
            <person name="Williams J."/>
            <person name="Porter C.M.B."/>
            <person name="Russel S."/>
            <person name="Harmer T.L."/>
            <person name="Paul J.H."/>
            <person name="Antonen K.M."/>
            <person name="Bridges M.K."/>
            <person name="Camper G.J."/>
            <person name="Campla C.K."/>
            <person name="Casella L.G."/>
            <person name="Chase E."/>
            <person name="Conrad J.W."/>
            <person name="Cruz M.C."/>
            <person name="Dunlap D.S."/>
            <person name="Duran L."/>
            <person name="Fahsbender E.M."/>
            <person name="Goldsmith D.B."/>
            <person name="Keeley R.F."/>
            <person name="Kondoff M.R."/>
            <person name="Kussy B.I."/>
            <person name="Lane M.K."/>
            <person name="Lawler S."/>
            <person name="Leigh B.A."/>
            <person name="Lewis C."/>
            <person name="Lostal L.M."/>
            <person name="Marking D."/>
            <person name="Mancera P.A."/>
            <person name="McClenthan E.C."/>
            <person name="McIntyre E.A."/>
            <person name="Mine J.A."/>
            <person name="Modi S."/>
            <person name="Moore B.D."/>
            <person name="Morgan W.A."/>
            <person name="Nelson K.M."/>
            <person name="Nguyen K.N."/>
            <person name="Ogburn N."/>
            <person name="Parrino D.G."/>
            <person name="Pedapudi A.D."/>
            <person name="Pelham R.P."/>
            <person name="Preece A.M."/>
            <person name="Rampersad E.A."/>
            <person name="Richardson J.C."/>
            <person name="Rodgers C.M."/>
            <person name="Schaffer B.L."/>
            <person name="Sheridan N.E."/>
            <person name="Solone M.R."/>
            <person name="Staley Z.R."/>
            <person name="Tabuchi M."/>
            <person name="Waide R.J."/>
            <person name="Wanjugi P.W."/>
            <person name="Young S."/>
            <person name="Clum A."/>
            <person name="Daum C."/>
            <person name="Huntemann M."/>
            <person name="Ivanova N."/>
            <person name="Kyrpides N."/>
            <person name="Mikhailova N."/>
            <person name="Palaniappan K."/>
            <person name="Pillay M."/>
            <person name="Reddy T.B.K."/>
            <person name="Shapiro N."/>
            <person name="Stamatis D."/>
            <person name="Varghese N."/>
            <person name="Woyke T."/>
            <person name="Boden R."/>
            <person name="Freyermuth S.K."/>
            <person name="Kerfeld C.A."/>
        </authorList>
    </citation>
    <scope>NUCLEOTIDE SEQUENCE [LARGE SCALE GENOMIC DNA]</scope>
    <source>
        <strain evidence="5 6">JR-2</strain>
    </source>
</reference>
<dbReference type="InterPro" id="IPR003593">
    <property type="entry name" value="AAA+_ATPase"/>
</dbReference>
<dbReference type="CDD" id="cd03293">
    <property type="entry name" value="ABC_NrtD_SsuB_transporters"/>
    <property type="match status" value="1"/>
</dbReference>
<dbReference type="KEGG" id="htr:EPV75_09665"/>
<dbReference type="GO" id="GO:0005524">
    <property type="term" value="F:ATP binding"/>
    <property type="evidence" value="ECO:0007669"/>
    <property type="project" value="UniProtKB-KW"/>
</dbReference>
<dbReference type="PROSITE" id="PS50893">
    <property type="entry name" value="ABC_TRANSPORTER_2"/>
    <property type="match status" value="1"/>
</dbReference>
<dbReference type="InterPro" id="IPR027417">
    <property type="entry name" value="P-loop_NTPase"/>
</dbReference>